<protein>
    <recommendedName>
        <fullName evidence="4">DUF2631 domain-containing protein</fullName>
    </recommendedName>
</protein>
<name>A0ABP7PE18_9ACTN</name>
<comment type="caution">
    <text evidence="2">The sequence shown here is derived from an EMBL/GenBank/DDBJ whole genome shotgun (WGS) entry which is preliminary data.</text>
</comment>
<dbReference type="Proteomes" id="UP001418444">
    <property type="component" value="Unassembled WGS sequence"/>
</dbReference>
<dbReference type="RefSeq" id="WP_344784373.1">
    <property type="nucleotide sequence ID" value="NZ_BAAAZW010000007.1"/>
</dbReference>
<organism evidence="2 3">
    <name type="scientific">Gordonia caeni</name>
    <dbReference type="NCBI Taxonomy" id="1007097"/>
    <lineage>
        <taxon>Bacteria</taxon>
        <taxon>Bacillati</taxon>
        <taxon>Actinomycetota</taxon>
        <taxon>Actinomycetes</taxon>
        <taxon>Mycobacteriales</taxon>
        <taxon>Gordoniaceae</taxon>
        <taxon>Gordonia</taxon>
    </lineage>
</organism>
<keyword evidence="1" id="KW-1133">Transmembrane helix</keyword>
<dbReference type="EMBL" id="BAAAZW010000007">
    <property type="protein sequence ID" value="GAA3964134.1"/>
    <property type="molecule type" value="Genomic_DNA"/>
</dbReference>
<reference evidence="3" key="1">
    <citation type="journal article" date="2019" name="Int. J. Syst. Evol. Microbiol.">
        <title>The Global Catalogue of Microorganisms (GCM) 10K type strain sequencing project: providing services to taxonomists for standard genome sequencing and annotation.</title>
        <authorList>
            <consortium name="The Broad Institute Genomics Platform"/>
            <consortium name="The Broad Institute Genome Sequencing Center for Infectious Disease"/>
            <person name="Wu L."/>
            <person name="Ma J."/>
        </authorList>
    </citation>
    <scope>NUCLEOTIDE SEQUENCE [LARGE SCALE GENOMIC DNA]</scope>
    <source>
        <strain evidence="3">JCM 16923</strain>
    </source>
</reference>
<gene>
    <name evidence="2" type="ORF">GCM10022231_25790</name>
</gene>
<keyword evidence="1" id="KW-0812">Transmembrane</keyword>
<evidence type="ECO:0000313" key="3">
    <source>
        <dbReference type="Proteomes" id="UP001418444"/>
    </source>
</evidence>
<proteinExistence type="predicted"/>
<evidence type="ECO:0000256" key="1">
    <source>
        <dbReference type="SAM" id="Phobius"/>
    </source>
</evidence>
<evidence type="ECO:0008006" key="4">
    <source>
        <dbReference type="Google" id="ProtNLM"/>
    </source>
</evidence>
<evidence type="ECO:0000313" key="2">
    <source>
        <dbReference type="EMBL" id="GAA3964134.1"/>
    </source>
</evidence>
<keyword evidence="3" id="KW-1185">Reference proteome</keyword>
<accession>A0ABP7PE18</accession>
<feature type="transmembrane region" description="Helical" evidence="1">
    <location>
        <begin position="37"/>
        <end position="70"/>
    </location>
</feature>
<sequence>MTTLNDIVAIGGRRRAAGVPTVDVFGVAWPQYKLHAVLAGLAAVAVVLVLGGTGALAMWVSAAAVLLVWWGERAAFGARWDDSGRDHHSRS</sequence>
<keyword evidence="1" id="KW-0472">Membrane</keyword>